<comment type="caution">
    <text evidence="3">The sequence shown here is derived from an EMBL/GenBank/DDBJ whole genome shotgun (WGS) entry which is preliminary data.</text>
</comment>
<dbReference type="PANTHER" id="PTHR34271">
    <property type="entry name" value="NUCLEOLAR HISTONE METHYLTRANSFERASE-RELATED PROTEIN"/>
    <property type="match status" value="1"/>
</dbReference>
<feature type="region of interest" description="Disordered" evidence="1">
    <location>
        <begin position="77"/>
        <end position="105"/>
    </location>
</feature>
<dbReference type="Proteomes" id="UP000298416">
    <property type="component" value="Unassembled WGS sequence"/>
</dbReference>
<dbReference type="InterPro" id="IPR018848">
    <property type="entry name" value="WIYLD_domain"/>
</dbReference>
<protein>
    <recommendedName>
        <fullName evidence="2">WIYLD domain-containing protein</fullName>
    </recommendedName>
</protein>
<reference evidence="3" key="1">
    <citation type="submission" date="2018-01" db="EMBL/GenBank/DDBJ databases">
        <authorList>
            <person name="Mao J.F."/>
        </authorList>
    </citation>
    <scope>NUCLEOTIDE SEQUENCE</scope>
    <source>
        <strain evidence="3">Huo1</strain>
        <tissue evidence="3">Leaf</tissue>
    </source>
</reference>
<dbReference type="EMBL" id="PNBA02000017">
    <property type="protein sequence ID" value="KAG6395363.1"/>
    <property type="molecule type" value="Genomic_DNA"/>
</dbReference>
<evidence type="ECO:0000313" key="4">
    <source>
        <dbReference type="Proteomes" id="UP000298416"/>
    </source>
</evidence>
<organism evidence="3">
    <name type="scientific">Salvia splendens</name>
    <name type="common">Scarlet sage</name>
    <dbReference type="NCBI Taxonomy" id="180675"/>
    <lineage>
        <taxon>Eukaryota</taxon>
        <taxon>Viridiplantae</taxon>
        <taxon>Streptophyta</taxon>
        <taxon>Embryophyta</taxon>
        <taxon>Tracheophyta</taxon>
        <taxon>Spermatophyta</taxon>
        <taxon>Magnoliopsida</taxon>
        <taxon>eudicotyledons</taxon>
        <taxon>Gunneridae</taxon>
        <taxon>Pentapetalae</taxon>
        <taxon>asterids</taxon>
        <taxon>lamiids</taxon>
        <taxon>Lamiales</taxon>
        <taxon>Lamiaceae</taxon>
        <taxon>Nepetoideae</taxon>
        <taxon>Mentheae</taxon>
        <taxon>Salviinae</taxon>
        <taxon>Salvia</taxon>
        <taxon>Salvia subgen. Calosphace</taxon>
        <taxon>core Calosphace</taxon>
    </lineage>
</organism>
<dbReference type="Gene3D" id="1.10.8.850">
    <property type="entry name" value="Histone-lysine N methyltransferase , C-terminal domain-like"/>
    <property type="match status" value="1"/>
</dbReference>
<sequence length="415" mass="45375">MGRPRGRPRSIKRLTRMDAAVDAMLPLGFSEAMVKKRVKKLLKEYGGDEGWPFIEESAYSVLIESILENMNDDEQTQLEEKDAQNELSEPVGNQEANQLPDKTCGDEEPVCSRAFDTQEDVPSDIVEHPSEAVAEVTPLPSSSTPRDSNSLLLLAMKRKIILDDDELIVLKPAASTAMGERATLNVLLPVINQEAIQLPDKPRGNEEPGCSRASDTPENVVPSDIMEPPTEAVAEATPLPALSPPQDITPLPQSAIKRRRFPCYGWIDSDGDDEDDEFIILTPAVSTAKGERATPNPVGNQEAIQLSDKPHGDKKPGCSRASDTKKDTVPSDTSTEAVAEVTPLSAPSPPGVTTPQLPQPAIRRRRLPCYGWIGSDEDDDNEFINLTPAASKATEERATLDGIAWTKKRRSRWDV</sequence>
<feature type="region of interest" description="Disordered" evidence="1">
    <location>
        <begin position="289"/>
        <end position="360"/>
    </location>
</feature>
<name>A0A8X8WI06_SALSN</name>
<feature type="compositionally biased region" description="Basic and acidic residues" evidence="1">
    <location>
        <begin position="308"/>
        <end position="329"/>
    </location>
</feature>
<dbReference type="Pfam" id="PF10440">
    <property type="entry name" value="WIYLD"/>
    <property type="match status" value="1"/>
</dbReference>
<evidence type="ECO:0000313" key="3">
    <source>
        <dbReference type="EMBL" id="KAG6395363.1"/>
    </source>
</evidence>
<proteinExistence type="predicted"/>
<feature type="domain" description="WIYLD" evidence="2">
    <location>
        <begin position="13"/>
        <end position="69"/>
    </location>
</feature>
<evidence type="ECO:0000256" key="1">
    <source>
        <dbReference type="SAM" id="MobiDB-lite"/>
    </source>
</evidence>
<dbReference type="PANTHER" id="PTHR34271:SF1">
    <property type="entry name" value="NUCLEOLAR HISTONE METHYLTRANSFERASE-RELATED PROTEIN"/>
    <property type="match status" value="1"/>
</dbReference>
<reference evidence="3" key="2">
    <citation type="submission" date="2020-08" db="EMBL/GenBank/DDBJ databases">
        <title>Plant Genome Project.</title>
        <authorList>
            <person name="Zhang R.-G."/>
        </authorList>
    </citation>
    <scope>NUCLEOTIDE SEQUENCE</scope>
    <source>
        <strain evidence="3">Huo1</strain>
        <tissue evidence="3">Leaf</tissue>
    </source>
</reference>
<evidence type="ECO:0000259" key="2">
    <source>
        <dbReference type="Pfam" id="PF10440"/>
    </source>
</evidence>
<dbReference type="AlphaFoldDB" id="A0A8X8WI06"/>
<accession>A0A8X8WI06</accession>
<keyword evidence="4" id="KW-1185">Reference proteome</keyword>
<dbReference type="InterPro" id="IPR043017">
    <property type="entry name" value="WIYLD_dom_sf"/>
</dbReference>
<gene>
    <name evidence="3" type="ORF">SASPL_146006</name>
</gene>
<feature type="region of interest" description="Disordered" evidence="1">
    <location>
        <begin position="199"/>
        <end position="221"/>
    </location>
</feature>